<dbReference type="Pfam" id="PF17917">
    <property type="entry name" value="RT_RNaseH"/>
    <property type="match status" value="1"/>
</dbReference>
<keyword evidence="6" id="KW-0695">RNA-directed DNA polymerase</keyword>
<keyword evidence="4" id="KW-0255">Endonuclease</keyword>
<proteinExistence type="predicted"/>
<evidence type="ECO:0000313" key="8">
    <source>
        <dbReference type="EMBL" id="GBP81726.1"/>
    </source>
</evidence>
<dbReference type="PANTHER" id="PTHR37984:SF5">
    <property type="entry name" value="PROTEIN NYNRIN-LIKE"/>
    <property type="match status" value="1"/>
</dbReference>
<evidence type="ECO:0000256" key="1">
    <source>
        <dbReference type="ARBA" id="ARBA00022679"/>
    </source>
</evidence>
<evidence type="ECO:0000259" key="7">
    <source>
        <dbReference type="Pfam" id="PF17917"/>
    </source>
</evidence>
<dbReference type="AlphaFoldDB" id="A0A4C1YZH6"/>
<dbReference type="InterPro" id="IPR043502">
    <property type="entry name" value="DNA/RNA_pol_sf"/>
</dbReference>
<protein>
    <submittedName>
        <fullName evidence="8">Retrovirus-related Pol polyprotein from transposon 17.6</fullName>
    </submittedName>
</protein>
<keyword evidence="2" id="KW-0548">Nucleotidyltransferase</keyword>
<dbReference type="GO" id="GO:0004519">
    <property type="term" value="F:endonuclease activity"/>
    <property type="evidence" value="ECO:0007669"/>
    <property type="project" value="UniProtKB-KW"/>
</dbReference>
<dbReference type="STRING" id="151549.A0A4C1YZH6"/>
<evidence type="ECO:0000256" key="4">
    <source>
        <dbReference type="ARBA" id="ARBA00022759"/>
    </source>
</evidence>
<keyword evidence="5" id="KW-0378">Hydrolase</keyword>
<dbReference type="OrthoDB" id="425619at2759"/>
<evidence type="ECO:0000256" key="6">
    <source>
        <dbReference type="ARBA" id="ARBA00022918"/>
    </source>
</evidence>
<organism evidence="8 9">
    <name type="scientific">Eumeta variegata</name>
    <name type="common">Bagworm moth</name>
    <name type="synonym">Eumeta japonica</name>
    <dbReference type="NCBI Taxonomy" id="151549"/>
    <lineage>
        <taxon>Eukaryota</taxon>
        <taxon>Metazoa</taxon>
        <taxon>Ecdysozoa</taxon>
        <taxon>Arthropoda</taxon>
        <taxon>Hexapoda</taxon>
        <taxon>Insecta</taxon>
        <taxon>Pterygota</taxon>
        <taxon>Neoptera</taxon>
        <taxon>Endopterygota</taxon>
        <taxon>Lepidoptera</taxon>
        <taxon>Glossata</taxon>
        <taxon>Ditrysia</taxon>
        <taxon>Tineoidea</taxon>
        <taxon>Psychidae</taxon>
        <taxon>Oiketicinae</taxon>
        <taxon>Eumeta</taxon>
    </lineage>
</organism>
<evidence type="ECO:0000256" key="2">
    <source>
        <dbReference type="ARBA" id="ARBA00022695"/>
    </source>
</evidence>
<evidence type="ECO:0000313" key="9">
    <source>
        <dbReference type="Proteomes" id="UP000299102"/>
    </source>
</evidence>
<accession>A0A4C1YZH6</accession>
<dbReference type="GO" id="GO:0003964">
    <property type="term" value="F:RNA-directed DNA polymerase activity"/>
    <property type="evidence" value="ECO:0007669"/>
    <property type="project" value="UniProtKB-KW"/>
</dbReference>
<keyword evidence="3" id="KW-0540">Nuclease</keyword>
<evidence type="ECO:0000256" key="5">
    <source>
        <dbReference type="ARBA" id="ARBA00022801"/>
    </source>
</evidence>
<feature type="domain" description="Reverse transcriptase RNase H-like" evidence="7">
    <location>
        <begin position="60"/>
        <end position="134"/>
    </location>
</feature>
<dbReference type="EMBL" id="BGZK01001527">
    <property type="protein sequence ID" value="GBP81726.1"/>
    <property type="molecule type" value="Genomic_DNA"/>
</dbReference>
<evidence type="ECO:0000256" key="3">
    <source>
        <dbReference type="ARBA" id="ARBA00022722"/>
    </source>
</evidence>
<dbReference type="Proteomes" id="UP000299102">
    <property type="component" value="Unassembled WGS sequence"/>
</dbReference>
<dbReference type="InterPro" id="IPR050951">
    <property type="entry name" value="Retrovirus_Pol_polyprotein"/>
</dbReference>
<gene>
    <name evidence="8" type="primary">pol</name>
    <name evidence="8" type="ORF">EVAR_59665_1</name>
</gene>
<dbReference type="InterPro" id="IPR041373">
    <property type="entry name" value="RT_RNaseH"/>
</dbReference>
<dbReference type="GO" id="GO:0016787">
    <property type="term" value="F:hydrolase activity"/>
    <property type="evidence" value="ECO:0007669"/>
    <property type="project" value="UniProtKB-KW"/>
</dbReference>
<dbReference type="PANTHER" id="PTHR37984">
    <property type="entry name" value="PROTEIN CBG26694"/>
    <property type="match status" value="1"/>
</dbReference>
<name>A0A4C1YZH6_EUMVA</name>
<dbReference type="SUPFAM" id="SSF56672">
    <property type="entry name" value="DNA/RNA polymerases"/>
    <property type="match status" value="1"/>
</dbReference>
<keyword evidence="9" id="KW-1185">Reference proteome</keyword>
<keyword evidence="1" id="KW-0808">Transferase</keyword>
<sequence length="163" mass="19120">MFKRVSIQHRFGIDILTWIRIESWCIYFYNNCNSLDTAPRGGASWQLTLQDKLIWVYGGDVNGEALGSSFMQGGREVKEMHPVAFALRKLSYLQKKYSTTERECFGILRALKYFRHYVWGMTFEVVTDLKEELELDFSDPKNRDDDGVCGLGEMNWNFFKEKE</sequence>
<reference evidence="8 9" key="1">
    <citation type="journal article" date="2019" name="Commun. Biol.">
        <title>The bagworm genome reveals a unique fibroin gene that provides high tensile strength.</title>
        <authorList>
            <person name="Kono N."/>
            <person name="Nakamura H."/>
            <person name="Ohtoshi R."/>
            <person name="Tomita M."/>
            <person name="Numata K."/>
            <person name="Arakawa K."/>
        </authorList>
    </citation>
    <scope>NUCLEOTIDE SEQUENCE [LARGE SCALE GENOMIC DNA]</scope>
</reference>
<comment type="caution">
    <text evidence="8">The sequence shown here is derived from an EMBL/GenBank/DDBJ whole genome shotgun (WGS) entry which is preliminary data.</text>
</comment>